<name>A0A9P0EYC9_BEMTA</name>
<dbReference type="Proteomes" id="UP001152759">
    <property type="component" value="Chromosome 1"/>
</dbReference>
<dbReference type="PANTHER" id="PTHR23040:SF1">
    <property type="entry name" value="OUTER DYNEIN ARM-DOCKING COMPLEX SUBUNIT 4"/>
    <property type="match status" value="1"/>
</dbReference>
<dbReference type="PROSITE" id="PS50005">
    <property type="entry name" value="TPR"/>
    <property type="match status" value="2"/>
</dbReference>
<evidence type="ECO:0000256" key="5">
    <source>
        <dbReference type="ARBA" id="ARBA00023212"/>
    </source>
</evidence>
<proteinExistence type="predicted"/>
<accession>A0A9P0EYC9</accession>
<feature type="compositionally biased region" description="Basic and acidic residues" evidence="10">
    <location>
        <begin position="50"/>
        <end position="71"/>
    </location>
</feature>
<feature type="compositionally biased region" description="Basic and acidic residues" evidence="10">
    <location>
        <begin position="10"/>
        <end position="27"/>
    </location>
</feature>
<dbReference type="SUPFAM" id="SSF48452">
    <property type="entry name" value="TPR-like"/>
    <property type="match status" value="1"/>
</dbReference>
<dbReference type="Pfam" id="PF13181">
    <property type="entry name" value="TPR_8"/>
    <property type="match status" value="1"/>
</dbReference>
<evidence type="ECO:0000256" key="7">
    <source>
        <dbReference type="ARBA" id="ARBA00034139"/>
    </source>
</evidence>
<dbReference type="Gene3D" id="1.25.40.10">
    <property type="entry name" value="Tetratricopeptide repeat domain"/>
    <property type="match status" value="1"/>
</dbReference>
<keyword evidence="3" id="KW-0677">Repeat</keyword>
<dbReference type="SMART" id="SM00028">
    <property type="entry name" value="TPR"/>
    <property type="match status" value="3"/>
</dbReference>
<keyword evidence="4 9" id="KW-0802">TPR repeat</keyword>
<feature type="compositionally biased region" description="Polar residues" evidence="10">
    <location>
        <begin position="313"/>
        <end position="324"/>
    </location>
</feature>
<feature type="region of interest" description="Disordered" evidence="10">
    <location>
        <begin position="1"/>
        <end position="27"/>
    </location>
</feature>
<feature type="compositionally biased region" description="Polar residues" evidence="10">
    <location>
        <begin position="332"/>
        <end position="347"/>
    </location>
</feature>
<dbReference type="InterPro" id="IPR011990">
    <property type="entry name" value="TPR-like_helical_dom_sf"/>
</dbReference>
<organism evidence="11 12">
    <name type="scientific">Bemisia tabaci</name>
    <name type="common">Sweetpotato whitefly</name>
    <name type="synonym">Aleurodes tabaci</name>
    <dbReference type="NCBI Taxonomy" id="7038"/>
    <lineage>
        <taxon>Eukaryota</taxon>
        <taxon>Metazoa</taxon>
        <taxon>Ecdysozoa</taxon>
        <taxon>Arthropoda</taxon>
        <taxon>Hexapoda</taxon>
        <taxon>Insecta</taxon>
        <taxon>Pterygota</taxon>
        <taxon>Neoptera</taxon>
        <taxon>Paraneoptera</taxon>
        <taxon>Hemiptera</taxon>
        <taxon>Sternorrhyncha</taxon>
        <taxon>Aleyrodoidea</taxon>
        <taxon>Aleyrodidae</taxon>
        <taxon>Aleyrodinae</taxon>
        <taxon>Bemisia</taxon>
    </lineage>
</organism>
<dbReference type="AlphaFoldDB" id="A0A9P0EYC9"/>
<evidence type="ECO:0000313" key="12">
    <source>
        <dbReference type="Proteomes" id="UP001152759"/>
    </source>
</evidence>
<dbReference type="InterPro" id="IPR019734">
    <property type="entry name" value="TPR_rpt"/>
</dbReference>
<dbReference type="GO" id="GO:0005930">
    <property type="term" value="C:axoneme"/>
    <property type="evidence" value="ECO:0007669"/>
    <property type="project" value="UniProtKB-SubCell"/>
</dbReference>
<dbReference type="InterPro" id="IPR040111">
    <property type="entry name" value="ODAD4"/>
</dbReference>
<evidence type="ECO:0000256" key="6">
    <source>
        <dbReference type="ARBA" id="ARBA00023273"/>
    </source>
</evidence>
<feature type="repeat" description="TPR" evidence="9">
    <location>
        <begin position="248"/>
        <end position="281"/>
    </location>
</feature>
<keyword evidence="12" id="KW-1185">Reference proteome</keyword>
<keyword evidence="5" id="KW-0206">Cytoskeleton</keyword>
<evidence type="ECO:0000256" key="8">
    <source>
        <dbReference type="ARBA" id="ARBA00034143"/>
    </source>
</evidence>
<evidence type="ECO:0000256" key="3">
    <source>
        <dbReference type="ARBA" id="ARBA00022737"/>
    </source>
</evidence>
<dbReference type="EMBL" id="OU963862">
    <property type="protein sequence ID" value="CAH0382044.1"/>
    <property type="molecule type" value="Genomic_DNA"/>
</dbReference>
<evidence type="ECO:0000256" key="1">
    <source>
        <dbReference type="ARBA" id="ARBA00004430"/>
    </source>
</evidence>
<evidence type="ECO:0000256" key="2">
    <source>
        <dbReference type="ARBA" id="ARBA00022490"/>
    </source>
</evidence>
<feature type="region of interest" description="Disordered" evidence="10">
    <location>
        <begin position="44"/>
        <end position="102"/>
    </location>
</feature>
<feature type="repeat" description="TPR" evidence="9">
    <location>
        <begin position="180"/>
        <end position="213"/>
    </location>
</feature>
<evidence type="ECO:0000256" key="9">
    <source>
        <dbReference type="PROSITE-ProRule" id="PRU00339"/>
    </source>
</evidence>
<comment type="subcellular location">
    <subcellularLocation>
        <location evidence="1">Cytoplasm</location>
        <location evidence="1">Cytoskeleton</location>
        <location evidence="1">Cilium axoneme</location>
    </subcellularLocation>
</comment>
<gene>
    <name evidence="11" type="ORF">BEMITA_LOCUS1634</name>
</gene>
<sequence length="418" mass="46485">MGDEVGAEPEAGKTTENERVRGILHGNTRDQEFLQSFLRVDAGDEADQDVAEKPDKKNVKLRTGKEVKRPLPDTPPAPDEKARGGKGAQRGGSPPPTAPHGTLTFVQLTKDLKLRQKQGQANKVRVRGKRVRVRRQEEVYTDKDRAAAVNMGSRDIKQSLKMKRRADRSKALQIPEEAEPGTLLALGNYELRNGDVAIAINFVNKALELNPNDKQALAARSKCYLLLGEPKLALSDAETALSIDKNFIKAIFQKGEALYHLGNFEHSLMFYHRGLKIRPEMEDFRLGVQKAQEAIENTIGKMGAVLDLENPSRGPTSNRSSNVPGTGGKPPSNLSTRKITGGTTATRQEIENRKTTRRLLGELCLDKEYLENLLNHPDLICLHQSGKNHIGQLAQEGVAFLTNRQEFWRQQRPNTSKK</sequence>
<keyword evidence="2" id="KW-0963">Cytoplasm</keyword>
<dbReference type="PANTHER" id="PTHR23040">
    <property type="match status" value="1"/>
</dbReference>
<protein>
    <recommendedName>
        <fullName evidence="7">Outer dynein arm-docking complex subunit 4</fullName>
    </recommendedName>
    <alternativeName>
        <fullName evidence="8">Tetratricopeptide repeat protein 25</fullName>
    </alternativeName>
</protein>
<keyword evidence="6" id="KW-0966">Cell projection</keyword>
<evidence type="ECO:0000256" key="10">
    <source>
        <dbReference type="SAM" id="MobiDB-lite"/>
    </source>
</evidence>
<reference evidence="11" key="1">
    <citation type="submission" date="2021-12" db="EMBL/GenBank/DDBJ databases">
        <authorList>
            <person name="King R."/>
        </authorList>
    </citation>
    <scope>NUCLEOTIDE SEQUENCE</scope>
</reference>
<feature type="region of interest" description="Disordered" evidence="10">
    <location>
        <begin position="308"/>
        <end position="353"/>
    </location>
</feature>
<evidence type="ECO:0000313" key="11">
    <source>
        <dbReference type="EMBL" id="CAH0382044.1"/>
    </source>
</evidence>
<evidence type="ECO:0000256" key="4">
    <source>
        <dbReference type="ARBA" id="ARBA00022803"/>
    </source>
</evidence>